<accession>A0A151Y6P1</accession>
<evidence type="ECO:0000256" key="1">
    <source>
        <dbReference type="SAM" id="Phobius"/>
    </source>
</evidence>
<sequence>MVNLLMMLCVLIVITVAWILGFKIYKTQKMSQKWRQYQAPEKRASVSDAETAERTAEPIAVVDAYEQQLFDDIAALFIEDGQLYDIADAELVQAAVFRKMPVCSKTQIRKMDLDEWSIYWAFYDQSLEYYVGKYGVFYAHVDRFGEEHKHDIRAQGSYS</sequence>
<organism evidence="2 3">
    <name type="scientific">Acinetobacter pragensis</name>
    <dbReference type="NCBI Taxonomy" id="1806892"/>
    <lineage>
        <taxon>Bacteria</taxon>
        <taxon>Pseudomonadati</taxon>
        <taxon>Pseudomonadota</taxon>
        <taxon>Gammaproteobacteria</taxon>
        <taxon>Moraxellales</taxon>
        <taxon>Moraxellaceae</taxon>
        <taxon>Acinetobacter</taxon>
    </lineage>
</organism>
<name>A0A151Y6P1_9GAMM</name>
<dbReference type="AlphaFoldDB" id="A0A151Y6P1"/>
<dbReference type="Proteomes" id="UP000076276">
    <property type="component" value="Unassembled WGS sequence"/>
</dbReference>
<keyword evidence="1" id="KW-0812">Transmembrane</keyword>
<keyword evidence="1" id="KW-1133">Transmembrane helix</keyword>
<comment type="caution">
    <text evidence="2">The sequence shown here is derived from an EMBL/GenBank/DDBJ whole genome shotgun (WGS) entry which is preliminary data.</text>
</comment>
<dbReference type="RefSeq" id="WP_067665453.1">
    <property type="nucleotide sequence ID" value="NZ_CBCSIK010000001.1"/>
</dbReference>
<dbReference type="OrthoDB" id="6713262at2"/>
<feature type="transmembrane region" description="Helical" evidence="1">
    <location>
        <begin position="6"/>
        <end position="25"/>
    </location>
</feature>
<evidence type="ECO:0000313" key="2">
    <source>
        <dbReference type="EMBL" id="KYQ73711.1"/>
    </source>
</evidence>
<evidence type="ECO:0000313" key="3">
    <source>
        <dbReference type="Proteomes" id="UP000076276"/>
    </source>
</evidence>
<gene>
    <name evidence="2" type="ORF">AZH43_00945</name>
</gene>
<reference evidence="2 3" key="1">
    <citation type="submission" date="2016-03" db="EMBL/GenBank/DDBJ databases">
        <title>Acinetobacter genomospecies 28 strain ANC 4149.</title>
        <authorList>
            <person name="Radolfova-Krizova L."/>
            <person name="Nemec A."/>
        </authorList>
    </citation>
    <scope>NUCLEOTIDE SEQUENCE [LARGE SCALE GENOMIC DNA]</scope>
    <source>
        <strain evidence="2 3">ANC 4149</strain>
    </source>
</reference>
<dbReference type="EMBL" id="LUAW01000001">
    <property type="protein sequence ID" value="KYQ73711.1"/>
    <property type="molecule type" value="Genomic_DNA"/>
</dbReference>
<keyword evidence="1" id="KW-0472">Membrane</keyword>
<keyword evidence="3" id="KW-1185">Reference proteome</keyword>
<protein>
    <submittedName>
        <fullName evidence="2">Uncharacterized protein</fullName>
    </submittedName>
</protein>
<proteinExistence type="predicted"/>